<dbReference type="Gene3D" id="3.20.20.120">
    <property type="entry name" value="Enolase-like C-terminal domain"/>
    <property type="match status" value="1"/>
</dbReference>
<evidence type="ECO:0000259" key="2">
    <source>
        <dbReference type="SMART" id="SM00922"/>
    </source>
</evidence>
<dbReference type="InterPro" id="IPR029017">
    <property type="entry name" value="Enolase-like_N"/>
</dbReference>
<keyword evidence="1" id="KW-0479">Metal-binding</keyword>
<reference evidence="3" key="1">
    <citation type="submission" date="2020-03" db="EMBL/GenBank/DDBJ databases">
        <title>Draft sequencing of Paenibacilllus sp. S3N08.</title>
        <authorList>
            <person name="Kim D.-U."/>
        </authorList>
    </citation>
    <scope>NUCLEOTIDE SEQUENCE</scope>
    <source>
        <strain evidence="3">S3N08</strain>
    </source>
</reference>
<accession>A0ABX0JH92</accession>
<gene>
    <name evidence="3" type="ORF">G9U52_24900</name>
</gene>
<sequence length="385" mass="43326">MKNFSDLDSSWRIEKIEQVLMKGERRRLAGSNARLGVHGKEVSFPLVRLTIGGIAGYSWSRVSREAAEAMIGASVSEIFCEDQWIKDRFQSIQFPLLDWLGQVRGIPVYELLTEEKWTSPLSVACYDTSLYFDDLHLSSEAEAVKLLQEEAMQGFDEGFRGFKIKVGRGAMHMDLMEGTKRDIAIVNGIRDVVGPECNISIDANNGYNLNLTKHVLKETAQSNLLWIEEAFHEDDRLYRNLKEWLVEHNLQVLITDGEGHAAGPIVEWAEQGLIDAIQYDLKDYGIINWLKLAKRLAKSGVKAAPHNYGGFYGNYASAQVYPAIEGFMFVEWDEAQIPGIDTSGYSIKDGHIAVPTTPGFGLHIDEANYESMVREHGWVLQAVHK</sequence>
<evidence type="ECO:0000313" key="4">
    <source>
        <dbReference type="Proteomes" id="UP001165962"/>
    </source>
</evidence>
<feature type="domain" description="Mandelate racemase/muconate lactonizing enzyme C-terminal" evidence="2">
    <location>
        <begin position="140"/>
        <end position="245"/>
    </location>
</feature>
<comment type="caution">
    <text evidence="3">The sequence shown here is derived from an EMBL/GenBank/DDBJ whole genome shotgun (WGS) entry which is preliminary data.</text>
</comment>
<proteinExistence type="predicted"/>
<dbReference type="Gene3D" id="3.30.390.10">
    <property type="entry name" value="Enolase-like, N-terminal domain"/>
    <property type="match status" value="1"/>
</dbReference>
<dbReference type="SUPFAM" id="SSF51604">
    <property type="entry name" value="Enolase C-terminal domain-like"/>
    <property type="match status" value="1"/>
</dbReference>
<dbReference type="InterPro" id="IPR013342">
    <property type="entry name" value="Mandelate_racemase_C"/>
</dbReference>
<evidence type="ECO:0000256" key="1">
    <source>
        <dbReference type="ARBA" id="ARBA00022723"/>
    </source>
</evidence>
<dbReference type="InterPro" id="IPR036849">
    <property type="entry name" value="Enolase-like_C_sf"/>
</dbReference>
<dbReference type="SFLD" id="SFLDS00001">
    <property type="entry name" value="Enolase"/>
    <property type="match status" value="1"/>
</dbReference>
<dbReference type="Pfam" id="PF13378">
    <property type="entry name" value="MR_MLE_C"/>
    <property type="match status" value="1"/>
</dbReference>
<evidence type="ECO:0000313" key="3">
    <source>
        <dbReference type="EMBL" id="NHN33060.1"/>
    </source>
</evidence>
<keyword evidence="4" id="KW-1185">Reference proteome</keyword>
<dbReference type="RefSeq" id="WP_166153354.1">
    <property type="nucleotide sequence ID" value="NZ_JAAOIW010000010.1"/>
</dbReference>
<protein>
    <submittedName>
        <fullName evidence="3">Mandelate racemase</fullName>
    </submittedName>
</protein>
<dbReference type="SMART" id="SM00922">
    <property type="entry name" value="MR_MLE"/>
    <property type="match status" value="1"/>
</dbReference>
<name>A0ABX0JH92_9BACL</name>
<dbReference type="EMBL" id="JAAOIW010000010">
    <property type="protein sequence ID" value="NHN33060.1"/>
    <property type="molecule type" value="Genomic_DNA"/>
</dbReference>
<organism evidence="3 4">
    <name type="scientific">Paenibacillus agricola</name>
    <dbReference type="NCBI Taxonomy" id="2716264"/>
    <lineage>
        <taxon>Bacteria</taxon>
        <taxon>Bacillati</taxon>
        <taxon>Bacillota</taxon>
        <taxon>Bacilli</taxon>
        <taxon>Bacillales</taxon>
        <taxon>Paenibacillaceae</taxon>
        <taxon>Paenibacillus</taxon>
    </lineage>
</organism>
<dbReference type="Proteomes" id="UP001165962">
    <property type="component" value="Unassembled WGS sequence"/>
</dbReference>
<dbReference type="PANTHER" id="PTHR48080">
    <property type="entry name" value="D-GALACTONATE DEHYDRATASE-RELATED"/>
    <property type="match status" value="1"/>
</dbReference>
<dbReference type="InterPro" id="IPR034593">
    <property type="entry name" value="DgoD-like"/>
</dbReference>
<dbReference type="InterPro" id="IPR029065">
    <property type="entry name" value="Enolase_C-like"/>
</dbReference>